<feature type="non-terminal residue" evidence="1">
    <location>
        <position position="1"/>
    </location>
</feature>
<dbReference type="Proteomes" id="UP000018936">
    <property type="component" value="Unassembled WGS sequence"/>
</dbReference>
<comment type="caution">
    <text evidence="1">The sequence shown here is derived from an EMBL/GenBank/DDBJ whole genome shotgun (WGS) entry which is preliminary data.</text>
</comment>
<accession>V8P7U8</accession>
<sequence length="403" mass="46964">IQGTPHIAQQQYRSDWLTLSSREQYTSKATNKLLKFEANHQERGMGILVSPSALINLTKISRCIYVYQERETLKEHFKQRFAEAKNFYEAPHLPIVMLSSSKTVLNSYLQKTENNGEKNTHPDKSHFIKEQTGIYKHTRPGTKALYLFHIFRFGEGKSECPYKVAWMLFKRNQGEEKRNIPAERILNHNGYCNIELKFYHKANPLTRGFQKCMHEDGSRIKDAVYLETWTSFNELKEQKEIIKTKDLNLTKKKNILQKQQKNSTPETYSWMQSMKKLSKIMKQNHNPNINIKSEEKVWECMKEIIKDAAAQISHLGGDFQENFSMLTEKIFAPLSEANPLSKSILQGIIPRIENILTPNILKISKFYGCSHAKNLTRHINILLYSDYMVLVITDTPKKTDEEI</sequence>
<dbReference type="EMBL" id="AZIM01000627">
    <property type="protein sequence ID" value="ETE70051.1"/>
    <property type="molecule type" value="Genomic_DNA"/>
</dbReference>
<evidence type="ECO:0000313" key="2">
    <source>
        <dbReference type="Proteomes" id="UP000018936"/>
    </source>
</evidence>
<evidence type="ECO:0000313" key="1">
    <source>
        <dbReference type="EMBL" id="ETE70051.1"/>
    </source>
</evidence>
<name>V8P7U8_OPHHA</name>
<reference evidence="1 2" key="1">
    <citation type="journal article" date="2013" name="Proc. Natl. Acad. Sci. U.S.A.">
        <title>The king cobra genome reveals dynamic gene evolution and adaptation in the snake venom system.</title>
        <authorList>
            <person name="Vonk F.J."/>
            <person name="Casewell N.R."/>
            <person name="Henkel C.V."/>
            <person name="Heimberg A.M."/>
            <person name="Jansen H.J."/>
            <person name="McCleary R.J."/>
            <person name="Kerkkamp H.M."/>
            <person name="Vos R.A."/>
            <person name="Guerreiro I."/>
            <person name="Calvete J.J."/>
            <person name="Wuster W."/>
            <person name="Woods A.E."/>
            <person name="Logan J.M."/>
            <person name="Harrison R.A."/>
            <person name="Castoe T.A."/>
            <person name="de Koning A.P."/>
            <person name="Pollock D.D."/>
            <person name="Yandell M."/>
            <person name="Calderon D."/>
            <person name="Renjifo C."/>
            <person name="Currier R.B."/>
            <person name="Salgado D."/>
            <person name="Pla D."/>
            <person name="Sanz L."/>
            <person name="Hyder A.S."/>
            <person name="Ribeiro J.M."/>
            <person name="Arntzen J.W."/>
            <person name="van den Thillart G.E."/>
            <person name="Boetzer M."/>
            <person name="Pirovano W."/>
            <person name="Dirks R.P."/>
            <person name="Spaink H.P."/>
            <person name="Duboule D."/>
            <person name="McGlinn E."/>
            <person name="Kini R.M."/>
            <person name="Richardson M.K."/>
        </authorList>
    </citation>
    <scope>NUCLEOTIDE SEQUENCE</scope>
    <source>
        <tissue evidence="1">Blood</tissue>
    </source>
</reference>
<keyword evidence="2" id="KW-1185">Reference proteome</keyword>
<protein>
    <submittedName>
        <fullName evidence="1">Uncharacterized protein</fullName>
    </submittedName>
</protein>
<gene>
    <name evidence="1" type="ORF">L345_04141</name>
</gene>
<organism evidence="1 2">
    <name type="scientific">Ophiophagus hannah</name>
    <name type="common">King cobra</name>
    <name type="synonym">Naja hannah</name>
    <dbReference type="NCBI Taxonomy" id="8665"/>
    <lineage>
        <taxon>Eukaryota</taxon>
        <taxon>Metazoa</taxon>
        <taxon>Chordata</taxon>
        <taxon>Craniata</taxon>
        <taxon>Vertebrata</taxon>
        <taxon>Euteleostomi</taxon>
        <taxon>Lepidosauria</taxon>
        <taxon>Squamata</taxon>
        <taxon>Bifurcata</taxon>
        <taxon>Unidentata</taxon>
        <taxon>Episquamata</taxon>
        <taxon>Toxicofera</taxon>
        <taxon>Serpentes</taxon>
        <taxon>Colubroidea</taxon>
        <taxon>Elapidae</taxon>
        <taxon>Elapinae</taxon>
        <taxon>Ophiophagus</taxon>
    </lineage>
</organism>
<proteinExistence type="predicted"/>
<dbReference type="AlphaFoldDB" id="V8P7U8"/>
<feature type="non-terminal residue" evidence="1">
    <location>
        <position position="403"/>
    </location>
</feature>